<reference evidence="1" key="2">
    <citation type="journal article" date="2022" name="Res Sq">
        <title>Comparative Genomics Reveals Insights into the Divergent Evolution of Astigmatic Mites and Household Pest Adaptations.</title>
        <authorList>
            <person name="Xiong Q."/>
            <person name="Wan A.T.-Y."/>
            <person name="Liu X.-Y."/>
            <person name="Fung C.S.-H."/>
            <person name="Xiao X."/>
            <person name="Malainual N."/>
            <person name="Hou J."/>
            <person name="Wang L."/>
            <person name="Wang M."/>
            <person name="Yang K."/>
            <person name="Cui Y."/>
            <person name="Leung E."/>
            <person name="Nong W."/>
            <person name="Shin S.-K."/>
            <person name="Au S."/>
            <person name="Jeong K.Y."/>
            <person name="Chew F.T."/>
            <person name="Hui J."/>
            <person name="Leung T.F."/>
            <person name="Tungtrongchitr A."/>
            <person name="Zhong N."/>
            <person name="Liu Z."/>
            <person name="Tsui S."/>
        </authorList>
    </citation>
    <scope>NUCLEOTIDE SEQUENCE</scope>
    <source>
        <strain evidence="1">Derf</strain>
        <tissue evidence="1">Whole organism</tissue>
    </source>
</reference>
<dbReference type="Proteomes" id="UP000790347">
    <property type="component" value="Unassembled WGS sequence"/>
</dbReference>
<protein>
    <submittedName>
        <fullName evidence="1">Uncharacterized protein</fullName>
    </submittedName>
</protein>
<dbReference type="AlphaFoldDB" id="A0A922HNH8"/>
<evidence type="ECO:0000313" key="1">
    <source>
        <dbReference type="EMBL" id="KAH9498099.1"/>
    </source>
</evidence>
<name>A0A922HNH8_DERFA</name>
<gene>
    <name evidence="1" type="ORF">DERF_014019</name>
</gene>
<keyword evidence="2" id="KW-1185">Reference proteome</keyword>
<sequence>MNGNTSEMELLQPLPHSSVHRATECVAAHNLYKTEKGRLTNVVYIQSNTLLELELICWFTSQLTLTLHHASILKQSHHNNVVPSGPRINVKP</sequence>
<accession>A0A922HNH8</accession>
<proteinExistence type="predicted"/>
<organism evidence="1 2">
    <name type="scientific">Dermatophagoides farinae</name>
    <name type="common">American house dust mite</name>
    <dbReference type="NCBI Taxonomy" id="6954"/>
    <lineage>
        <taxon>Eukaryota</taxon>
        <taxon>Metazoa</taxon>
        <taxon>Ecdysozoa</taxon>
        <taxon>Arthropoda</taxon>
        <taxon>Chelicerata</taxon>
        <taxon>Arachnida</taxon>
        <taxon>Acari</taxon>
        <taxon>Acariformes</taxon>
        <taxon>Sarcoptiformes</taxon>
        <taxon>Astigmata</taxon>
        <taxon>Psoroptidia</taxon>
        <taxon>Analgoidea</taxon>
        <taxon>Pyroglyphidae</taxon>
        <taxon>Dermatophagoidinae</taxon>
        <taxon>Dermatophagoides</taxon>
    </lineage>
</organism>
<comment type="caution">
    <text evidence="1">The sequence shown here is derived from an EMBL/GenBank/DDBJ whole genome shotgun (WGS) entry which is preliminary data.</text>
</comment>
<evidence type="ECO:0000313" key="2">
    <source>
        <dbReference type="Proteomes" id="UP000790347"/>
    </source>
</evidence>
<dbReference type="EMBL" id="ASGP02000007">
    <property type="protein sequence ID" value="KAH9498099.1"/>
    <property type="molecule type" value="Genomic_DNA"/>
</dbReference>
<reference evidence="1" key="1">
    <citation type="submission" date="2013-05" db="EMBL/GenBank/DDBJ databases">
        <authorList>
            <person name="Yim A.K.Y."/>
            <person name="Chan T.F."/>
            <person name="Ji K.M."/>
            <person name="Liu X.Y."/>
            <person name="Zhou J.W."/>
            <person name="Li R.Q."/>
            <person name="Yang K.Y."/>
            <person name="Li J."/>
            <person name="Li M."/>
            <person name="Law P.T.W."/>
            <person name="Wu Y.L."/>
            <person name="Cai Z.L."/>
            <person name="Qin H."/>
            <person name="Bao Y."/>
            <person name="Leung R.K.K."/>
            <person name="Ng P.K.S."/>
            <person name="Zou J."/>
            <person name="Zhong X.J."/>
            <person name="Ran P.X."/>
            <person name="Zhong N.S."/>
            <person name="Liu Z.G."/>
            <person name="Tsui S.K.W."/>
        </authorList>
    </citation>
    <scope>NUCLEOTIDE SEQUENCE</scope>
    <source>
        <strain evidence="1">Derf</strain>
        <tissue evidence="1">Whole organism</tissue>
    </source>
</reference>